<dbReference type="PROSITE" id="PS01124">
    <property type="entry name" value="HTH_ARAC_FAMILY_2"/>
    <property type="match status" value="1"/>
</dbReference>
<evidence type="ECO:0000256" key="3">
    <source>
        <dbReference type="ARBA" id="ARBA00023163"/>
    </source>
</evidence>
<gene>
    <name evidence="5" type="ORF">ACFFP1_10840</name>
</gene>
<comment type="caution">
    <text evidence="5">The sequence shown here is derived from an EMBL/GenBank/DDBJ whole genome shotgun (WGS) entry which is preliminary data.</text>
</comment>
<dbReference type="Pfam" id="PF12833">
    <property type="entry name" value="HTH_18"/>
    <property type="match status" value="1"/>
</dbReference>
<sequence length="348" mass="38367">MKGGTYQNLRVPNFSVHILRGLLEEADLDWRTALANAEIDPDAVNRPGGTIPARKELAFQLQFVGLTEDRVDLWVRAARAYSLGSFGVRGLALATAPTIEAWVDVASTTDYGPALFELASLRTTDGAVTGMEFTYPDAPEELIPFSVYRDLCFIARNFTWLYGSPFPFTQIEFPLAEASPELSANVPCSIDCGTETLRLWWDPATSAQELPFGNAFQHAAWIKADTQIVDTLKATGDWADTVAKTIRAAPELNRKLANVAATLRVSPRTLQRKLELTGDDFAQLRDKALSDLAADLLSNTDLSVARISRKLGYTEPASFTIAFKRWKGMPPSAYREASHYKTNAKSRA</sequence>
<dbReference type="Pfam" id="PF12625">
    <property type="entry name" value="Arabinose_bd"/>
    <property type="match status" value="1"/>
</dbReference>
<dbReference type="SUPFAM" id="SSF46689">
    <property type="entry name" value="Homeodomain-like"/>
    <property type="match status" value="1"/>
</dbReference>
<name>A0ABV5Y1L2_ARTRM</name>
<evidence type="ECO:0000259" key="4">
    <source>
        <dbReference type="PROSITE" id="PS01124"/>
    </source>
</evidence>
<dbReference type="SMART" id="SM00342">
    <property type="entry name" value="HTH_ARAC"/>
    <property type="match status" value="1"/>
</dbReference>
<organism evidence="5 6">
    <name type="scientific">Arthrobacter ramosus</name>
    <dbReference type="NCBI Taxonomy" id="1672"/>
    <lineage>
        <taxon>Bacteria</taxon>
        <taxon>Bacillati</taxon>
        <taxon>Actinomycetota</taxon>
        <taxon>Actinomycetes</taxon>
        <taxon>Micrococcales</taxon>
        <taxon>Micrococcaceae</taxon>
        <taxon>Arthrobacter</taxon>
    </lineage>
</organism>
<evidence type="ECO:0000256" key="1">
    <source>
        <dbReference type="ARBA" id="ARBA00023015"/>
    </source>
</evidence>
<dbReference type="PANTHER" id="PTHR47894">
    <property type="entry name" value="HTH-TYPE TRANSCRIPTIONAL REGULATOR GADX"/>
    <property type="match status" value="1"/>
</dbReference>
<evidence type="ECO:0000256" key="2">
    <source>
        <dbReference type="ARBA" id="ARBA00023125"/>
    </source>
</evidence>
<protein>
    <submittedName>
        <fullName evidence="5">Helix-turn-helix domain-containing protein</fullName>
    </submittedName>
</protein>
<keyword evidence="3" id="KW-0804">Transcription</keyword>
<evidence type="ECO:0000313" key="5">
    <source>
        <dbReference type="EMBL" id="MFB9819995.1"/>
    </source>
</evidence>
<keyword evidence="6" id="KW-1185">Reference proteome</keyword>
<dbReference type="Gene3D" id="1.10.10.60">
    <property type="entry name" value="Homeodomain-like"/>
    <property type="match status" value="1"/>
</dbReference>
<proteinExistence type="predicted"/>
<dbReference type="InterPro" id="IPR009057">
    <property type="entry name" value="Homeodomain-like_sf"/>
</dbReference>
<evidence type="ECO:0000313" key="6">
    <source>
        <dbReference type="Proteomes" id="UP001589702"/>
    </source>
</evidence>
<dbReference type="RefSeq" id="WP_234752159.1">
    <property type="nucleotide sequence ID" value="NZ_BAAAWN010000001.1"/>
</dbReference>
<keyword evidence="1" id="KW-0805">Transcription regulation</keyword>
<dbReference type="Proteomes" id="UP001589702">
    <property type="component" value="Unassembled WGS sequence"/>
</dbReference>
<keyword evidence="2" id="KW-0238">DNA-binding</keyword>
<feature type="domain" description="HTH araC/xylS-type" evidence="4">
    <location>
        <begin position="240"/>
        <end position="337"/>
    </location>
</feature>
<dbReference type="PANTHER" id="PTHR47894:SF1">
    <property type="entry name" value="HTH-TYPE TRANSCRIPTIONAL REGULATOR VQSM"/>
    <property type="match status" value="1"/>
</dbReference>
<dbReference type="InterPro" id="IPR032687">
    <property type="entry name" value="AraC-type_N"/>
</dbReference>
<dbReference type="InterPro" id="IPR018060">
    <property type="entry name" value="HTH_AraC"/>
</dbReference>
<accession>A0ABV5Y1L2</accession>
<reference evidence="5 6" key="1">
    <citation type="submission" date="2024-09" db="EMBL/GenBank/DDBJ databases">
        <authorList>
            <person name="Sun Q."/>
            <person name="Mori K."/>
        </authorList>
    </citation>
    <scope>NUCLEOTIDE SEQUENCE [LARGE SCALE GENOMIC DNA]</scope>
    <source>
        <strain evidence="5 6">JCM 1334</strain>
    </source>
</reference>
<dbReference type="EMBL" id="JBHMBC010000016">
    <property type="protein sequence ID" value="MFB9819995.1"/>
    <property type="molecule type" value="Genomic_DNA"/>
</dbReference>